<feature type="compositionally biased region" description="Basic and acidic residues" evidence="1">
    <location>
        <begin position="42"/>
        <end position="53"/>
    </location>
</feature>
<dbReference type="SMART" id="SM00324">
    <property type="entry name" value="RhoGAP"/>
    <property type="match status" value="1"/>
</dbReference>
<dbReference type="InterPro" id="IPR008936">
    <property type="entry name" value="Rho_GTPase_activation_prot"/>
</dbReference>
<gene>
    <name evidence="3" type="ORF">FISHEDRAFT_64807</name>
</gene>
<dbReference type="CDD" id="cd00170">
    <property type="entry name" value="SEC14"/>
    <property type="match status" value="1"/>
</dbReference>
<feature type="region of interest" description="Disordered" evidence="1">
    <location>
        <begin position="16"/>
        <end position="53"/>
    </location>
</feature>
<dbReference type="AlphaFoldDB" id="A0A0D7AHM0"/>
<feature type="region of interest" description="Disordered" evidence="1">
    <location>
        <begin position="437"/>
        <end position="518"/>
    </location>
</feature>
<dbReference type="OrthoDB" id="19923at2759"/>
<dbReference type="PANTHER" id="PTHR45808">
    <property type="entry name" value="RHO GTPASE-ACTIVATING PROTEIN 68F"/>
    <property type="match status" value="1"/>
</dbReference>
<dbReference type="Gene3D" id="3.40.525.10">
    <property type="entry name" value="CRAL-TRIO lipid binding domain"/>
    <property type="match status" value="1"/>
</dbReference>
<feature type="region of interest" description="Disordered" evidence="1">
    <location>
        <begin position="581"/>
        <end position="601"/>
    </location>
</feature>
<name>A0A0D7AHM0_9AGAR</name>
<dbReference type="InterPro" id="IPR036865">
    <property type="entry name" value="CRAL-TRIO_dom_sf"/>
</dbReference>
<evidence type="ECO:0000259" key="2">
    <source>
        <dbReference type="PROSITE" id="PS50238"/>
    </source>
</evidence>
<dbReference type="Pfam" id="PF00620">
    <property type="entry name" value="RhoGAP"/>
    <property type="match status" value="1"/>
</dbReference>
<dbReference type="EMBL" id="KN881675">
    <property type="protein sequence ID" value="KIY50664.1"/>
    <property type="molecule type" value="Genomic_DNA"/>
</dbReference>
<protein>
    <submittedName>
        <fullName evidence="3">Rho GTPase activation protein</fullName>
    </submittedName>
</protein>
<keyword evidence="4" id="KW-1185">Reference proteome</keyword>
<dbReference type="GO" id="GO:0005096">
    <property type="term" value="F:GTPase activator activity"/>
    <property type="evidence" value="ECO:0007669"/>
    <property type="project" value="TreeGrafter"/>
</dbReference>
<dbReference type="GO" id="GO:0005737">
    <property type="term" value="C:cytoplasm"/>
    <property type="evidence" value="ECO:0007669"/>
    <property type="project" value="TreeGrafter"/>
</dbReference>
<evidence type="ECO:0000313" key="4">
    <source>
        <dbReference type="Proteomes" id="UP000054144"/>
    </source>
</evidence>
<dbReference type="GO" id="GO:0007264">
    <property type="term" value="P:small GTPase-mediated signal transduction"/>
    <property type="evidence" value="ECO:0007669"/>
    <property type="project" value="TreeGrafter"/>
</dbReference>
<dbReference type="PANTHER" id="PTHR45808:SF2">
    <property type="entry name" value="RHO GTPASE-ACTIVATING PROTEIN 68F"/>
    <property type="match status" value="1"/>
</dbReference>
<dbReference type="Gene3D" id="1.10.555.10">
    <property type="entry name" value="Rho GTPase activation protein"/>
    <property type="match status" value="1"/>
</dbReference>
<organism evidence="3 4">
    <name type="scientific">Fistulina hepatica ATCC 64428</name>
    <dbReference type="NCBI Taxonomy" id="1128425"/>
    <lineage>
        <taxon>Eukaryota</taxon>
        <taxon>Fungi</taxon>
        <taxon>Dikarya</taxon>
        <taxon>Basidiomycota</taxon>
        <taxon>Agaricomycotina</taxon>
        <taxon>Agaricomycetes</taxon>
        <taxon>Agaricomycetidae</taxon>
        <taxon>Agaricales</taxon>
        <taxon>Fistulinaceae</taxon>
        <taxon>Fistulina</taxon>
    </lineage>
</organism>
<evidence type="ECO:0000256" key="1">
    <source>
        <dbReference type="SAM" id="MobiDB-lite"/>
    </source>
</evidence>
<proteinExistence type="predicted"/>
<sequence>MPSNLSLKQRLAALSHVPSASPTQRRKSSLLGFQSPWSRHSHNAEPDTETQREHEMLQDVMGRIIFQAGVDYETRPMVIISAAALPDPREISYDRLLQRVLAHLNLYVESDYTVVFFAAGGRHTPGWNWVWKAYRSLSRKYRKNLKRLVILFPTTCPSLSPKFFRKIEYIETLSELACYVPLTQIDVPRAVYVENFKHESKVALPAPTRSNVFGVPLEELMGVNGENDSIPRVVRDCIAYIRETALQEPGLFRRSPQSVMLRAAQDAYDRGNAISLESFGDPHLAAVLLKKYLRDLPQPIFPERLYPTIRRCPPPTSDASDIAAVSYLRDVLLLELLPCAHILLSHVLHLMHEVSLRSNVNLMDAHNLAIVLCPNLVKGDNAAKDVLMCAVPTTPPPPGPLSEGRTTLGMIIKLCIERYYEVFDEIRDRTEPLRTYRAQPRSLSHARGSSTSSRPISTDEESIDDAMLVMPIGPSRNSISMSASSSGSGPSAVGSAPRPWAYQPRKRPGARSMHSVGAQSQNAYNFGTADRARSVMVSIDKGDTSLNKGSISFGRTGTMRKSPGAGVEAVGITAAGFFAPPEGALSASGGEGSMDPASYAD</sequence>
<accession>A0A0D7AHM0</accession>
<reference evidence="3 4" key="1">
    <citation type="journal article" date="2015" name="Fungal Genet. Biol.">
        <title>Evolution of novel wood decay mechanisms in Agaricales revealed by the genome sequences of Fistulina hepatica and Cylindrobasidium torrendii.</title>
        <authorList>
            <person name="Floudas D."/>
            <person name="Held B.W."/>
            <person name="Riley R."/>
            <person name="Nagy L.G."/>
            <person name="Koehler G."/>
            <person name="Ransdell A.S."/>
            <person name="Younus H."/>
            <person name="Chow J."/>
            <person name="Chiniquy J."/>
            <person name="Lipzen A."/>
            <person name="Tritt A."/>
            <person name="Sun H."/>
            <person name="Haridas S."/>
            <person name="LaButti K."/>
            <person name="Ohm R.A."/>
            <person name="Kues U."/>
            <person name="Blanchette R.A."/>
            <person name="Grigoriev I.V."/>
            <person name="Minto R.E."/>
            <person name="Hibbett D.S."/>
        </authorList>
    </citation>
    <scope>NUCLEOTIDE SEQUENCE [LARGE SCALE GENOMIC DNA]</scope>
    <source>
        <strain evidence="3 4">ATCC 64428</strain>
    </source>
</reference>
<dbReference type="PROSITE" id="PS50238">
    <property type="entry name" value="RHOGAP"/>
    <property type="match status" value="1"/>
</dbReference>
<dbReference type="InterPro" id="IPR000198">
    <property type="entry name" value="RhoGAP_dom"/>
</dbReference>
<dbReference type="SUPFAM" id="SSF48350">
    <property type="entry name" value="GTPase activation domain, GAP"/>
    <property type="match status" value="1"/>
</dbReference>
<feature type="domain" description="Rho-GAP" evidence="2">
    <location>
        <begin position="215"/>
        <end position="423"/>
    </location>
</feature>
<dbReference type="Proteomes" id="UP000054144">
    <property type="component" value="Unassembled WGS sequence"/>
</dbReference>
<dbReference type="CDD" id="cd00159">
    <property type="entry name" value="RhoGAP"/>
    <property type="match status" value="1"/>
</dbReference>
<feature type="compositionally biased region" description="Polar residues" evidence="1">
    <location>
        <begin position="447"/>
        <end position="456"/>
    </location>
</feature>
<evidence type="ECO:0000313" key="3">
    <source>
        <dbReference type="EMBL" id="KIY50664.1"/>
    </source>
</evidence>
<dbReference type="SUPFAM" id="SSF52087">
    <property type="entry name" value="CRAL/TRIO domain"/>
    <property type="match status" value="1"/>
</dbReference>
<dbReference type="Pfam" id="PF13716">
    <property type="entry name" value="CRAL_TRIO_2"/>
    <property type="match status" value="1"/>
</dbReference>
<dbReference type="InterPro" id="IPR001251">
    <property type="entry name" value="CRAL-TRIO_dom"/>
</dbReference>
<feature type="compositionally biased region" description="Low complexity" evidence="1">
    <location>
        <begin position="474"/>
        <end position="497"/>
    </location>
</feature>